<dbReference type="Pfam" id="PF00583">
    <property type="entry name" value="Acetyltransf_1"/>
    <property type="match status" value="1"/>
</dbReference>
<dbReference type="CDD" id="cd04301">
    <property type="entry name" value="NAT_SF"/>
    <property type="match status" value="1"/>
</dbReference>
<dbReference type="SUPFAM" id="SSF55729">
    <property type="entry name" value="Acyl-CoA N-acyltransferases (Nat)"/>
    <property type="match status" value="1"/>
</dbReference>
<accession>A0A1G7FH00</accession>
<dbReference type="AlphaFoldDB" id="A0A1G7FH00"/>
<organism evidence="4 5">
    <name type="scientific">Cellulophaga baltica</name>
    <dbReference type="NCBI Taxonomy" id="76594"/>
    <lineage>
        <taxon>Bacteria</taxon>
        <taxon>Pseudomonadati</taxon>
        <taxon>Bacteroidota</taxon>
        <taxon>Flavobacteriia</taxon>
        <taxon>Flavobacteriales</taxon>
        <taxon>Flavobacteriaceae</taxon>
        <taxon>Cellulophaga</taxon>
    </lineage>
</organism>
<reference evidence="5" key="1">
    <citation type="submission" date="2016-10" db="EMBL/GenBank/DDBJ databases">
        <authorList>
            <person name="Varghese N."/>
            <person name="Submissions S."/>
        </authorList>
    </citation>
    <scope>NUCLEOTIDE SEQUENCE [LARGE SCALE GENOMIC DNA]</scope>
    <source>
        <strain evidence="5">DSM 24729</strain>
    </source>
</reference>
<dbReference type="eggNOG" id="COG1247">
    <property type="taxonomic scope" value="Bacteria"/>
</dbReference>
<dbReference type="PANTHER" id="PTHR43072:SF23">
    <property type="entry name" value="UPF0039 PROTEIN C11D3.02C"/>
    <property type="match status" value="1"/>
</dbReference>
<dbReference type="InterPro" id="IPR016181">
    <property type="entry name" value="Acyl_CoA_acyltransferase"/>
</dbReference>
<sequence length="162" mass="17991">MTIVPITEANYPLVAKIYKEGINTGLATFETQVPAWEKWHTAHLNFGNIALLSEDKMLGWASLAPVSSRCVYGGVAEVSVYIAEAYRGKGIGKKLLQELIKISEEHGIWTLQAGIMTANIASIHLHTSCGFRIIGYREKIGKLHDIWLDNTLLERRSNNIGI</sequence>
<dbReference type="Proteomes" id="UP000182114">
    <property type="component" value="Unassembled WGS sequence"/>
</dbReference>
<dbReference type="PROSITE" id="PS51186">
    <property type="entry name" value="GNAT"/>
    <property type="match status" value="1"/>
</dbReference>
<dbReference type="InterPro" id="IPR000182">
    <property type="entry name" value="GNAT_dom"/>
</dbReference>
<evidence type="ECO:0000259" key="3">
    <source>
        <dbReference type="PROSITE" id="PS51186"/>
    </source>
</evidence>
<dbReference type="Gene3D" id="3.40.630.30">
    <property type="match status" value="1"/>
</dbReference>
<keyword evidence="5" id="KW-1185">Reference proteome</keyword>
<evidence type="ECO:0000256" key="1">
    <source>
        <dbReference type="ARBA" id="ARBA00022679"/>
    </source>
</evidence>
<protein>
    <submittedName>
        <fullName evidence="4">Phosphinothricin acetyltransferase</fullName>
    </submittedName>
</protein>
<dbReference type="EMBL" id="FNBD01000003">
    <property type="protein sequence ID" value="SDE75199.1"/>
    <property type="molecule type" value="Genomic_DNA"/>
</dbReference>
<gene>
    <name evidence="4" type="ORF">SAMN04487992_103259</name>
</gene>
<feature type="domain" description="N-acetyltransferase" evidence="3">
    <location>
        <begin position="1"/>
        <end position="153"/>
    </location>
</feature>
<evidence type="ECO:0000256" key="2">
    <source>
        <dbReference type="ARBA" id="ARBA00023315"/>
    </source>
</evidence>
<evidence type="ECO:0000313" key="4">
    <source>
        <dbReference type="EMBL" id="SDE75199.1"/>
    </source>
</evidence>
<name>A0A1G7FH00_9FLAO</name>
<proteinExistence type="predicted"/>
<dbReference type="PANTHER" id="PTHR43072">
    <property type="entry name" value="N-ACETYLTRANSFERASE"/>
    <property type="match status" value="1"/>
</dbReference>
<keyword evidence="1 4" id="KW-0808">Transferase</keyword>
<evidence type="ECO:0000313" key="5">
    <source>
        <dbReference type="Proteomes" id="UP000182114"/>
    </source>
</evidence>
<dbReference type="GO" id="GO:0016747">
    <property type="term" value="F:acyltransferase activity, transferring groups other than amino-acyl groups"/>
    <property type="evidence" value="ECO:0007669"/>
    <property type="project" value="InterPro"/>
</dbReference>
<keyword evidence="2" id="KW-0012">Acyltransferase</keyword>